<dbReference type="OrthoDB" id="3919748at2759"/>
<dbReference type="Proteomes" id="UP000011761">
    <property type="component" value="Unassembled WGS sequence"/>
</dbReference>
<dbReference type="GeneID" id="19110659"/>
<feature type="compositionally biased region" description="Polar residues" evidence="1">
    <location>
        <begin position="21"/>
        <end position="39"/>
    </location>
</feature>
<feature type="compositionally biased region" description="Polar residues" evidence="1">
    <location>
        <begin position="1"/>
        <end position="14"/>
    </location>
</feature>
<evidence type="ECO:0000256" key="1">
    <source>
        <dbReference type="SAM" id="MobiDB-lite"/>
    </source>
</evidence>
<keyword evidence="3" id="KW-1185">Reference proteome</keyword>
<evidence type="ECO:0000313" key="3">
    <source>
        <dbReference type="Proteomes" id="UP000011761"/>
    </source>
</evidence>
<sequence length="223" mass="24003">MCSKPGLQTRSDTGATAPPVATSNTEYGSKMMPTSSTTLQRPSLIRSATTTAAYRTSTTVAEAVPILARPVTSRAASLANNASALEGVGKNITNATTKPSLFRRATDALDLDPAKSYTIRHAPPLPTYWTDHAHEKRLLATWDVVRAEAAAARLSVSGQLLHVERAMRLDCAELAEGSRPLSREWIEYVLGVNLRPPFCSWPGMGRFELLAASGGARANWGPW</sequence>
<protein>
    <submittedName>
        <fullName evidence="2">Uncharacterized protein</fullName>
    </submittedName>
</protein>
<accession>M2MZL2</accession>
<dbReference type="eggNOG" id="ENOG502RGP9">
    <property type="taxonomic scope" value="Eukaryota"/>
</dbReference>
<organism evidence="2 3">
    <name type="scientific">Baudoinia panamericana (strain UAMH 10762)</name>
    <name type="common">Angels' share fungus</name>
    <name type="synonym">Baudoinia compniacensis (strain UAMH 10762)</name>
    <dbReference type="NCBI Taxonomy" id="717646"/>
    <lineage>
        <taxon>Eukaryota</taxon>
        <taxon>Fungi</taxon>
        <taxon>Dikarya</taxon>
        <taxon>Ascomycota</taxon>
        <taxon>Pezizomycotina</taxon>
        <taxon>Dothideomycetes</taxon>
        <taxon>Dothideomycetidae</taxon>
        <taxon>Mycosphaerellales</taxon>
        <taxon>Teratosphaeriaceae</taxon>
        <taxon>Baudoinia</taxon>
    </lineage>
</organism>
<reference evidence="2 3" key="1">
    <citation type="journal article" date="2012" name="PLoS Pathog.">
        <title>Diverse lifestyles and strategies of plant pathogenesis encoded in the genomes of eighteen Dothideomycetes fungi.</title>
        <authorList>
            <person name="Ohm R.A."/>
            <person name="Feau N."/>
            <person name="Henrissat B."/>
            <person name="Schoch C.L."/>
            <person name="Horwitz B.A."/>
            <person name="Barry K.W."/>
            <person name="Condon B.J."/>
            <person name="Copeland A.C."/>
            <person name="Dhillon B."/>
            <person name="Glaser F."/>
            <person name="Hesse C.N."/>
            <person name="Kosti I."/>
            <person name="LaButti K."/>
            <person name="Lindquist E.A."/>
            <person name="Lucas S."/>
            <person name="Salamov A.A."/>
            <person name="Bradshaw R.E."/>
            <person name="Ciuffetti L."/>
            <person name="Hamelin R.C."/>
            <person name="Kema G.H.J."/>
            <person name="Lawrence C."/>
            <person name="Scott J.A."/>
            <person name="Spatafora J.W."/>
            <person name="Turgeon B.G."/>
            <person name="de Wit P.J.G.M."/>
            <person name="Zhong S."/>
            <person name="Goodwin S.B."/>
            <person name="Grigoriev I.V."/>
        </authorList>
    </citation>
    <scope>NUCLEOTIDE SEQUENCE [LARGE SCALE GENOMIC DNA]</scope>
    <source>
        <strain evidence="2 3">UAMH 10762</strain>
    </source>
</reference>
<feature type="region of interest" description="Disordered" evidence="1">
    <location>
        <begin position="1"/>
        <end position="39"/>
    </location>
</feature>
<evidence type="ECO:0000313" key="2">
    <source>
        <dbReference type="EMBL" id="EMC91780.1"/>
    </source>
</evidence>
<dbReference type="HOGENOM" id="CLU_1001240_0_0_1"/>
<gene>
    <name evidence="2" type="ORF">BAUCODRAFT_28033</name>
</gene>
<proteinExistence type="predicted"/>
<dbReference type="RefSeq" id="XP_007680854.1">
    <property type="nucleotide sequence ID" value="XM_007682664.1"/>
</dbReference>
<name>M2MZL2_BAUPA</name>
<dbReference type="AlphaFoldDB" id="M2MZL2"/>
<dbReference type="EMBL" id="KB445563">
    <property type="protein sequence ID" value="EMC91780.1"/>
    <property type="molecule type" value="Genomic_DNA"/>
</dbReference>
<dbReference type="STRING" id="717646.M2MZL2"/>
<dbReference type="KEGG" id="bcom:BAUCODRAFT_28033"/>